<evidence type="ECO:0000313" key="1">
    <source>
        <dbReference type="EMBL" id="EHL04932.1"/>
    </source>
</evidence>
<evidence type="ECO:0000313" key="2">
    <source>
        <dbReference type="Proteomes" id="UP000004416"/>
    </source>
</evidence>
<dbReference type="Proteomes" id="UP000004416">
    <property type="component" value="Unassembled WGS sequence"/>
</dbReference>
<dbReference type="AlphaFoldDB" id="G9XTV1"/>
<gene>
    <name evidence="1" type="ORF">HMPREF0322_04409</name>
</gene>
<proteinExistence type="predicted"/>
<accession>G9XTV1</accession>
<name>G9XTV1_DESHA</name>
<organism evidence="1 2">
    <name type="scientific">Desulfitobacterium hafniense DP7</name>
    <dbReference type="NCBI Taxonomy" id="537010"/>
    <lineage>
        <taxon>Bacteria</taxon>
        <taxon>Bacillati</taxon>
        <taxon>Bacillota</taxon>
        <taxon>Clostridia</taxon>
        <taxon>Eubacteriales</taxon>
        <taxon>Desulfitobacteriaceae</taxon>
        <taxon>Desulfitobacterium</taxon>
    </lineage>
</organism>
<dbReference type="EMBL" id="AFZX01000115">
    <property type="protein sequence ID" value="EHL04932.1"/>
    <property type="molecule type" value="Genomic_DNA"/>
</dbReference>
<dbReference type="PATRIC" id="fig|537010.4.peg.4109"/>
<sequence length="48" mass="5703">MGVFLRMDRITGNFSLLVKIFTPFTKKIYGIINYIFLFQSVKLNREKT</sequence>
<dbReference type="HOGENOM" id="CLU_3152024_0_0_9"/>
<protein>
    <submittedName>
        <fullName evidence="1">Uncharacterized protein</fullName>
    </submittedName>
</protein>
<comment type="caution">
    <text evidence="1">The sequence shown here is derived from an EMBL/GenBank/DDBJ whole genome shotgun (WGS) entry which is preliminary data.</text>
</comment>
<reference evidence="1 2" key="1">
    <citation type="submission" date="2011-08" db="EMBL/GenBank/DDBJ databases">
        <authorList>
            <person name="Weinstock G."/>
            <person name="Sodergren E."/>
            <person name="Clifton S."/>
            <person name="Fulton L."/>
            <person name="Fulton B."/>
            <person name="Courtney L."/>
            <person name="Fronick C."/>
            <person name="Harrison M."/>
            <person name="Strong C."/>
            <person name="Farmer C."/>
            <person name="Delahaunty K."/>
            <person name="Markovic C."/>
            <person name="Hall O."/>
            <person name="Minx P."/>
            <person name="Tomlinson C."/>
            <person name="Mitreva M."/>
            <person name="Hou S."/>
            <person name="Chen J."/>
            <person name="Wollam A."/>
            <person name="Pepin K.H."/>
            <person name="Johnson M."/>
            <person name="Bhonagiri V."/>
            <person name="Zhang X."/>
            <person name="Suruliraj S."/>
            <person name="Warren W."/>
            <person name="Chinwalla A."/>
            <person name="Mardis E.R."/>
            <person name="Wilson R.K."/>
        </authorList>
    </citation>
    <scope>NUCLEOTIDE SEQUENCE [LARGE SCALE GENOMIC DNA]</scope>
    <source>
        <strain evidence="1 2">DP7</strain>
    </source>
</reference>